<dbReference type="GeneID" id="76524071"/>
<dbReference type="EMBL" id="JAEKCB010000006">
    <property type="protein sequence ID" value="MBJ2118583.1"/>
    <property type="molecule type" value="Genomic_DNA"/>
</dbReference>
<dbReference type="Pfam" id="PF00419">
    <property type="entry name" value="Fimbrial"/>
    <property type="match status" value="1"/>
</dbReference>
<dbReference type="PANTHER" id="PTHR33420:SF5">
    <property type="entry name" value="FIMBRIAL SUBUNIT"/>
    <property type="match status" value="1"/>
</dbReference>
<accession>A0ABS0W5L8</accession>
<evidence type="ECO:0000259" key="2">
    <source>
        <dbReference type="Pfam" id="PF00419"/>
    </source>
</evidence>
<sequence>MMKLSNFILYKVVGLVVFSLSLNAMAQKDSNQTLFRPYTSTEGIDGAKGQLYVYGSLVESPCKLAMTSKYQEINLGIIGTAELQNIGKVDKSIPFSIELIDCIRTPASAINKKLGTSFWSHIQPSVKINFYAKTVPFYPNLVSVTGAEGFGLAILDKDKKTISLNEYTTPEILQPGQNILTYNLAPVRISQDLKASNYTAIIYFLLSYE</sequence>
<dbReference type="RefSeq" id="WP_161707034.1">
    <property type="nucleotide sequence ID" value="NZ_CAXOSF010000062.1"/>
</dbReference>
<dbReference type="InterPro" id="IPR050263">
    <property type="entry name" value="Bact_Fimbrial_Adh_Pro"/>
</dbReference>
<dbReference type="Gene3D" id="2.60.40.1090">
    <property type="entry name" value="Fimbrial-type adhesion domain"/>
    <property type="match status" value="1"/>
</dbReference>
<evidence type="ECO:0000313" key="3">
    <source>
        <dbReference type="EMBL" id="MBJ2118583.1"/>
    </source>
</evidence>
<feature type="domain" description="Fimbrial-type adhesion" evidence="2">
    <location>
        <begin position="53"/>
        <end position="208"/>
    </location>
</feature>
<dbReference type="SUPFAM" id="SSF49401">
    <property type="entry name" value="Bacterial adhesins"/>
    <property type="match status" value="1"/>
</dbReference>
<name>A0ABS0W5L8_9GAMM</name>
<gene>
    <name evidence="3" type="ORF">JFQ69_13045</name>
</gene>
<dbReference type="InterPro" id="IPR008966">
    <property type="entry name" value="Adhesion_dom_sf"/>
</dbReference>
<comment type="caution">
    <text evidence="3">The sequence shown here is derived from an EMBL/GenBank/DDBJ whole genome shotgun (WGS) entry which is preliminary data.</text>
</comment>
<dbReference type="InterPro" id="IPR036937">
    <property type="entry name" value="Adhesion_dom_fimbrial_sf"/>
</dbReference>
<keyword evidence="1" id="KW-0732">Signal</keyword>
<organism evidence="3 4">
    <name type="scientific">Proteus penneri</name>
    <dbReference type="NCBI Taxonomy" id="102862"/>
    <lineage>
        <taxon>Bacteria</taxon>
        <taxon>Pseudomonadati</taxon>
        <taxon>Pseudomonadota</taxon>
        <taxon>Gammaproteobacteria</taxon>
        <taxon>Enterobacterales</taxon>
        <taxon>Morganellaceae</taxon>
        <taxon>Proteus</taxon>
    </lineage>
</organism>
<feature type="signal peptide" evidence="1">
    <location>
        <begin position="1"/>
        <end position="26"/>
    </location>
</feature>
<protein>
    <submittedName>
        <fullName evidence="3">Type 1 fimbrial protein</fullName>
    </submittedName>
</protein>
<reference evidence="3 4" key="1">
    <citation type="submission" date="2020-12" db="EMBL/GenBank/DDBJ databases">
        <title>Enhanced detection system for hospital associated transmission using whole genome sequencing surveillance.</title>
        <authorList>
            <person name="Harrison L.H."/>
            <person name="Van Tyne D."/>
            <person name="Marsh J.W."/>
            <person name="Griffith M.P."/>
            <person name="Snyder D.J."/>
            <person name="Cooper V.S."/>
            <person name="Mustapha M."/>
        </authorList>
    </citation>
    <scope>NUCLEOTIDE SEQUENCE [LARGE SCALE GENOMIC DNA]</scope>
    <source>
        <strain evidence="3 4">PR00195</strain>
    </source>
</reference>
<feature type="chain" id="PRO_5046743627" evidence="1">
    <location>
        <begin position="27"/>
        <end position="209"/>
    </location>
</feature>
<proteinExistence type="predicted"/>
<dbReference type="InterPro" id="IPR000259">
    <property type="entry name" value="Adhesion_dom_fimbrial"/>
</dbReference>
<keyword evidence="4" id="KW-1185">Reference proteome</keyword>
<evidence type="ECO:0000313" key="4">
    <source>
        <dbReference type="Proteomes" id="UP000619976"/>
    </source>
</evidence>
<dbReference type="Proteomes" id="UP000619976">
    <property type="component" value="Unassembled WGS sequence"/>
</dbReference>
<dbReference type="PANTHER" id="PTHR33420">
    <property type="entry name" value="FIMBRIAL SUBUNIT ELFA-RELATED"/>
    <property type="match status" value="1"/>
</dbReference>
<evidence type="ECO:0000256" key="1">
    <source>
        <dbReference type="SAM" id="SignalP"/>
    </source>
</evidence>